<dbReference type="Proteomes" id="UP000189274">
    <property type="component" value="Unassembled WGS sequence"/>
</dbReference>
<name>A0A099P3M9_PICKU</name>
<reference evidence="3" key="2">
    <citation type="submission" date="2014-08" db="EMBL/GenBank/DDBJ databases">
        <title>Exploiting Issatchenkia orientalis SD108 for Succinic Acid Production.</title>
        <authorList>
            <person name="Xiao H."/>
            <person name="Shao Z."/>
            <person name="Jiang Y."/>
            <person name="Dole S."/>
            <person name="Zhao H."/>
        </authorList>
    </citation>
    <scope>NUCLEOTIDE SEQUENCE [LARGE SCALE GENOMIC DNA]</scope>
    <source>
        <strain evidence="3">SD108</strain>
    </source>
</reference>
<proteinExistence type="predicted"/>
<dbReference type="Gene3D" id="3.30.70.330">
    <property type="match status" value="1"/>
</dbReference>
<dbReference type="HOGENOM" id="CLU_020873_1_0_1"/>
<reference evidence="2 7" key="5">
    <citation type="submission" date="2018-06" db="EMBL/GenBank/DDBJ databases">
        <title>Population genomics shows no distinction between pathogenic Candida krusei and environmental Pichia kudriavzevii: One species, four names.</title>
        <authorList>
            <person name="Douglass A.P."/>
            <person name="Offei B."/>
            <person name="Braun-Galleani S."/>
            <person name="Coughlan A.Y."/>
            <person name="Martos A."/>
            <person name="Ortiz-Merino R.A."/>
            <person name="Byrne K.P."/>
            <person name="Wolfe K.H."/>
        </authorList>
    </citation>
    <scope>NUCLEOTIDE SEQUENCE [LARGE SCALE GENOMIC DNA]</scope>
    <source>
        <strain evidence="2 7">CBS573</strain>
    </source>
</reference>
<dbReference type="GO" id="GO:0003676">
    <property type="term" value="F:nucleic acid binding"/>
    <property type="evidence" value="ECO:0007669"/>
    <property type="project" value="InterPro"/>
</dbReference>
<accession>A0A099P3M9</accession>
<dbReference type="Proteomes" id="UP000249293">
    <property type="component" value="Chromosome 3"/>
</dbReference>
<dbReference type="SUPFAM" id="SSF54928">
    <property type="entry name" value="RNA-binding domain, RBD"/>
    <property type="match status" value="1"/>
</dbReference>
<sequence length="511" mass="59235">MPDPSTVKIMRLHVGGISKELANSISDLEQRFSKIGKIVKPFEVHEKPVVEYRFAYVTMKLNKKEYSKLKQTWDGVKFKGSKLKISIATIDYRAAWEKDSRRQDNKIKERRIREIGASKRADRISKKQENPFDAALITKGRFRKTPRKGNLKLMTVRVILNGRAKRIKCKISKLWGYDKNKKLTELTHRFIAGEWRDGNDHVVDRFTGKVVVLDEDGIKVYEDKGEEIVEEIMDEKMKQNKILEAMLNKYNFEKPVEIDNSEDECAGPEYEMDYCNNVEGDEENSAEEITLDYKGIPKKDCLNPTPASLVEGYRQLEKVVNFDTGEEEEQATSINSNNFLKGGKAETEAETEAEEDHDYEFLPTFGKPDPNVTNLHNDDESEEEFIPSFGTPQNTNENTKNTTEKLRDLLDTSKIAQTPKPIDVVEKRKDEILLPTIKKTMNVGLFFPHFDSAFLVAQSQINKLREIRINEEFGYDEWFWKSRGELNREFRKLRRDALRRNKKKSKATALI</sequence>
<evidence type="ECO:0000256" key="1">
    <source>
        <dbReference type="SAM" id="MobiDB-lite"/>
    </source>
</evidence>
<dbReference type="EMBL" id="CP028775">
    <property type="protein sequence ID" value="AWU76651.1"/>
    <property type="molecule type" value="Genomic_DNA"/>
</dbReference>
<dbReference type="STRING" id="4909.A0A099P3M9"/>
<dbReference type="eggNOG" id="ENOG502QQ4K">
    <property type="taxonomic scope" value="Eukaryota"/>
</dbReference>
<evidence type="ECO:0008006" key="8">
    <source>
        <dbReference type="Google" id="ProtNLM"/>
    </source>
</evidence>
<protein>
    <recommendedName>
        <fullName evidence="8">RRM domain-containing protein</fullName>
    </recommendedName>
</protein>
<reference evidence="5" key="1">
    <citation type="journal article" date="2014" name="Microb. Cell Fact.">
        <title>Exploiting Issatchenkia orientalis SD108 for succinic acid production.</title>
        <authorList>
            <person name="Xiao H."/>
            <person name="Shao Z."/>
            <person name="Jiang Y."/>
            <person name="Dole S."/>
            <person name="Zhao H."/>
        </authorList>
    </citation>
    <scope>NUCLEOTIDE SEQUENCE [LARGE SCALE GENOMIC DNA]</scope>
    <source>
        <strain evidence="5">SD108</strain>
    </source>
</reference>
<evidence type="ECO:0000313" key="2">
    <source>
        <dbReference type="EMBL" id="AWU76651.1"/>
    </source>
</evidence>
<gene>
    <name evidence="4" type="ORF">BOH78_2744</name>
    <name evidence="2" type="ORF">C5L36_0C05770</name>
    <name evidence="3" type="ORF">JL09_g1147</name>
</gene>
<reference evidence="6" key="3">
    <citation type="journal article" date="2017" name="Genome Announc.">
        <title>Genome sequences of Cyberlindnera fabianii 65, Pichia kudriavzevii 129, and Saccharomyces cerevisiae 131 isolated from fermented masau fruits in Zimbabwe.</title>
        <authorList>
            <person name="van Rijswijck I.M.H."/>
            <person name="Derks M.F.L."/>
            <person name="Abee T."/>
            <person name="de Ridder D."/>
            <person name="Smid E.J."/>
        </authorList>
    </citation>
    <scope>NUCLEOTIDE SEQUENCE [LARGE SCALE GENOMIC DNA]</scope>
    <source>
        <strain evidence="6">129</strain>
    </source>
</reference>
<dbReference type="InterPro" id="IPR035979">
    <property type="entry name" value="RBD_domain_sf"/>
</dbReference>
<feature type="region of interest" description="Disordered" evidence="1">
    <location>
        <begin position="325"/>
        <end position="356"/>
    </location>
</feature>
<keyword evidence="7" id="KW-1185">Reference proteome</keyword>
<dbReference type="EMBL" id="JQFK01000007">
    <property type="protein sequence ID" value="KGK39633.1"/>
    <property type="molecule type" value="Genomic_DNA"/>
</dbReference>
<dbReference type="VEuPathDB" id="FungiDB:C5L36_0C05770"/>
<evidence type="ECO:0000313" key="4">
    <source>
        <dbReference type="EMBL" id="ONH73911.1"/>
    </source>
</evidence>
<dbReference type="AlphaFoldDB" id="A0A099P3M9"/>
<evidence type="ECO:0000313" key="3">
    <source>
        <dbReference type="EMBL" id="KGK39633.1"/>
    </source>
</evidence>
<evidence type="ECO:0000313" key="7">
    <source>
        <dbReference type="Proteomes" id="UP000249293"/>
    </source>
</evidence>
<organism evidence="3 5">
    <name type="scientific">Pichia kudriavzevii</name>
    <name type="common">Yeast</name>
    <name type="synonym">Issatchenkia orientalis</name>
    <dbReference type="NCBI Taxonomy" id="4909"/>
    <lineage>
        <taxon>Eukaryota</taxon>
        <taxon>Fungi</taxon>
        <taxon>Dikarya</taxon>
        <taxon>Ascomycota</taxon>
        <taxon>Saccharomycotina</taxon>
        <taxon>Pichiomycetes</taxon>
        <taxon>Pichiales</taxon>
        <taxon>Pichiaceae</taxon>
        <taxon>Pichia</taxon>
    </lineage>
</organism>
<dbReference type="Proteomes" id="UP000029867">
    <property type="component" value="Unassembled WGS sequence"/>
</dbReference>
<evidence type="ECO:0000313" key="6">
    <source>
        <dbReference type="Proteomes" id="UP000189274"/>
    </source>
</evidence>
<dbReference type="OrthoDB" id="21643at2759"/>
<evidence type="ECO:0000313" key="5">
    <source>
        <dbReference type="Proteomes" id="UP000029867"/>
    </source>
</evidence>
<reference evidence="4" key="4">
    <citation type="submission" date="2017-01" db="EMBL/GenBank/DDBJ databases">
        <authorList>
            <person name="Mah S.A."/>
            <person name="Swanson W.J."/>
            <person name="Moy G.W."/>
            <person name="Vacquier V.D."/>
        </authorList>
    </citation>
    <scope>NUCLEOTIDE SEQUENCE [LARGE SCALE GENOMIC DNA]</scope>
    <source>
        <strain evidence="4">129</strain>
    </source>
</reference>
<dbReference type="EMBL" id="MQVM01000012">
    <property type="protein sequence ID" value="ONH73911.1"/>
    <property type="molecule type" value="Genomic_DNA"/>
</dbReference>
<dbReference type="InterPro" id="IPR012677">
    <property type="entry name" value="Nucleotide-bd_a/b_plait_sf"/>
</dbReference>